<evidence type="ECO:0000256" key="2">
    <source>
        <dbReference type="ARBA" id="ARBA00023125"/>
    </source>
</evidence>
<evidence type="ECO:0000256" key="3">
    <source>
        <dbReference type="ARBA" id="ARBA00023163"/>
    </source>
</evidence>
<name>A0ABX6QSY8_9HYPH</name>
<reference evidence="5 6" key="1">
    <citation type="submission" date="2020-06" db="EMBL/GenBank/DDBJ databases">
        <title>Genome sequence of Rhizobium sp strain ADMK78.</title>
        <authorList>
            <person name="Rahi P."/>
        </authorList>
    </citation>
    <scope>NUCLEOTIDE SEQUENCE [LARGE SCALE GENOMIC DNA]</scope>
    <source>
        <strain evidence="5 6">ADMK78</strain>
    </source>
</reference>
<evidence type="ECO:0000259" key="4">
    <source>
        <dbReference type="PROSITE" id="PS51118"/>
    </source>
</evidence>
<dbReference type="PANTHER" id="PTHR33204:SF37">
    <property type="entry name" value="HTH-TYPE TRANSCRIPTIONAL REGULATOR YODB"/>
    <property type="match status" value="1"/>
</dbReference>
<keyword evidence="3" id="KW-0804">Transcription</keyword>
<dbReference type="SUPFAM" id="SSF46785">
    <property type="entry name" value="Winged helix' DNA-binding domain"/>
    <property type="match status" value="1"/>
</dbReference>
<dbReference type="InterPro" id="IPR036388">
    <property type="entry name" value="WH-like_DNA-bd_sf"/>
</dbReference>
<dbReference type="EMBL" id="CP058350">
    <property type="protein sequence ID" value="QLF71422.1"/>
    <property type="molecule type" value="Genomic_DNA"/>
</dbReference>
<keyword evidence="2" id="KW-0238">DNA-binding</keyword>
<protein>
    <submittedName>
        <fullName evidence="5">Helix-turn-helix transcriptional regulator</fullName>
    </submittedName>
</protein>
<dbReference type="Pfam" id="PF01638">
    <property type="entry name" value="HxlR"/>
    <property type="match status" value="1"/>
</dbReference>
<keyword evidence="6" id="KW-1185">Reference proteome</keyword>
<sequence>MMKIDGNCDSGCPVAAAATVFDGKWTSLILRDLMSGTKRYSELQRSLTGISPRMLAARLTMLEEKGLISKTIYPTVPPKTEYTLTESGQRAEAVIMALAAFGATLARPG</sequence>
<dbReference type="Proteomes" id="UP000308530">
    <property type="component" value="Chromosome"/>
</dbReference>
<accession>A0ABX6QSY8</accession>
<gene>
    <name evidence="5" type="ORF">FE840_014465</name>
</gene>
<organism evidence="5 6">
    <name type="scientific">Peteryoungia desertarenae</name>
    <dbReference type="NCBI Taxonomy" id="1813451"/>
    <lineage>
        <taxon>Bacteria</taxon>
        <taxon>Pseudomonadati</taxon>
        <taxon>Pseudomonadota</taxon>
        <taxon>Alphaproteobacteria</taxon>
        <taxon>Hyphomicrobiales</taxon>
        <taxon>Rhizobiaceae</taxon>
        <taxon>Peteryoungia</taxon>
    </lineage>
</organism>
<proteinExistence type="predicted"/>
<evidence type="ECO:0000313" key="6">
    <source>
        <dbReference type="Proteomes" id="UP000308530"/>
    </source>
</evidence>
<feature type="domain" description="HTH hxlR-type" evidence="4">
    <location>
        <begin position="12"/>
        <end position="109"/>
    </location>
</feature>
<dbReference type="PANTHER" id="PTHR33204">
    <property type="entry name" value="TRANSCRIPTIONAL REGULATOR, MARR FAMILY"/>
    <property type="match status" value="1"/>
</dbReference>
<dbReference type="InterPro" id="IPR002577">
    <property type="entry name" value="HTH_HxlR"/>
</dbReference>
<dbReference type="Gene3D" id="1.10.10.10">
    <property type="entry name" value="Winged helix-like DNA-binding domain superfamily/Winged helix DNA-binding domain"/>
    <property type="match status" value="1"/>
</dbReference>
<evidence type="ECO:0000313" key="5">
    <source>
        <dbReference type="EMBL" id="QLF71422.1"/>
    </source>
</evidence>
<dbReference type="PROSITE" id="PS51118">
    <property type="entry name" value="HTH_HXLR"/>
    <property type="match status" value="1"/>
</dbReference>
<evidence type="ECO:0000256" key="1">
    <source>
        <dbReference type="ARBA" id="ARBA00023015"/>
    </source>
</evidence>
<dbReference type="InterPro" id="IPR036390">
    <property type="entry name" value="WH_DNA-bd_sf"/>
</dbReference>
<keyword evidence="1" id="KW-0805">Transcription regulation</keyword>